<dbReference type="SMART" id="SM00065">
    <property type="entry name" value="GAF"/>
    <property type="match status" value="1"/>
</dbReference>
<dbReference type="EMBL" id="VBAM01000341">
    <property type="protein sequence ID" value="TMJ09649.1"/>
    <property type="molecule type" value="Genomic_DNA"/>
</dbReference>
<reference evidence="7 8" key="1">
    <citation type="journal article" date="2019" name="Nat. Microbiol.">
        <title>Mediterranean grassland soil C-N compound turnover is dependent on rainfall and depth, and is mediated by genomically divergent microorganisms.</title>
        <authorList>
            <person name="Diamond S."/>
            <person name="Andeer P.F."/>
            <person name="Li Z."/>
            <person name="Crits-Christoph A."/>
            <person name="Burstein D."/>
            <person name="Anantharaman K."/>
            <person name="Lane K.R."/>
            <person name="Thomas B.C."/>
            <person name="Pan C."/>
            <person name="Northen T.R."/>
            <person name="Banfield J.F."/>
        </authorList>
    </citation>
    <scope>NUCLEOTIDE SEQUENCE [LARGE SCALE GENOMIC DNA]</scope>
    <source>
        <strain evidence="7">NP_5</strain>
    </source>
</reference>
<dbReference type="Gene3D" id="1.20.5.1930">
    <property type="match status" value="1"/>
</dbReference>
<dbReference type="CDD" id="cd16917">
    <property type="entry name" value="HATPase_UhpB-NarQ-NarX-like"/>
    <property type="match status" value="1"/>
</dbReference>
<evidence type="ECO:0000256" key="2">
    <source>
        <dbReference type="ARBA" id="ARBA00022777"/>
    </source>
</evidence>
<feature type="non-terminal residue" evidence="7">
    <location>
        <position position="437"/>
    </location>
</feature>
<evidence type="ECO:0000256" key="4">
    <source>
        <dbReference type="SAM" id="Coils"/>
    </source>
</evidence>
<evidence type="ECO:0000256" key="3">
    <source>
        <dbReference type="ARBA" id="ARBA00023012"/>
    </source>
</evidence>
<dbReference type="Pfam" id="PF13185">
    <property type="entry name" value="GAF_2"/>
    <property type="match status" value="1"/>
</dbReference>
<dbReference type="InterPro" id="IPR036890">
    <property type="entry name" value="HATPase_C_sf"/>
</dbReference>
<dbReference type="Gene3D" id="3.30.450.40">
    <property type="match status" value="1"/>
</dbReference>
<dbReference type="InterPro" id="IPR029016">
    <property type="entry name" value="GAF-like_dom_sf"/>
</dbReference>
<dbReference type="SMART" id="SM00387">
    <property type="entry name" value="HATPase_c"/>
    <property type="match status" value="1"/>
</dbReference>
<evidence type="ECO:0000259" key="6">
    <source>
        <dbReference type="PROSITE" id="PS50109"/>
    </source>
</evidence>
<keyword evidence="4" id="KW-0175">Coiled coil</keyword>
<dbReference type="SUPFAM" id="SSF55874">
    <property type="entry name" value="ATPase domain of HSP90 chaperone/DNA topoisomerase II/histidine kinase"/>
    <property type="match status" value="1"/>
</dbReference>
<keyword evidence="1" id="KW-0808">Transferase</keyword>
<dbReference type="PROSITE" id="PS50109">
    <property type="entry name" value="HIS_KIN"/>
    <property type="match status" value="1"/>
</dbReference>
<comment type="caution">
    <text evidence="7">The sequence shown here is derived from an EMBL/GenBank/DDBJ whole genome shotgun (WGS) entry which is preliminary data.</text>
</comment>
<dbReference type="GO" id="GO:0046983">
    <property type="term" value="F:protein dimerization activity"/>
    <property type="evidence" value="ECO:0007669"/>
    <property type="project" value="InterPro"/>
</dbReference>
<gene>
    <name evidence="7" type="ORF">E6H02_08885</name>
</gene>
<feature type="coiled-coil region" evidence="4">
    <location>
        <begin position="219"/>
        <end position="246"/>
    </location>
</feature>
<dbReference type="PANTHER" id="PTHR24421:SF62">
    <property type="entry name" value="SENSORY TRANSDUCTION HISTIDINE KINASE"/>
    <property type="match status" value="1"/>
</dbReference>
<accession>A0A537LNQ7</accession>
<dbReference type="InterPro" id="IPR050482">
    <property type="entry name" value="Sensor_HK_TwoCompSys"/>
</dbReference>
<evidence type="ECO:0000256" key="5">
    <source>
        <dbReference type="SAM" id="MobiDB-lite"/>
    </source>
</evidence>
<dbReference type="GO" id="GO:0000155">
    <property type="term" value="F:phosphorelay sensor kinase activity"/>
    <property type="evidence" value="ECO:0007669"/>
    <property type="project" value="InterPro"/>
</dbReference>
<dbReference type="Proteomes" id="UP000320393">
    <property type="component" value="Unassembled WGS sequence"/>
</dbReference>
<evidence type="ECO:0000313" key="7">
    <source>
        <dbReference type="EMBL" id="TMJ09649.1"/>
    </source>
</evidence>
<dbReference type="InterPro" id="IPR003594">
    <property type="entry name" value="HATPase_dom"/>
</dbReference>
<feature type="domain" description="Histidine kinase" evidence="6">
    <location>
        <begin position="241"/>
        <end position="435"/>
    </location>
</feature>
<feature type="region of interest" description="Disordered" evidence="5">
    <location>
        <begin position="1"/>
        <end position="56"/>
    </location>
</feature>
<keyword evidence="3" id="KW-0902">Two-component regulatory system</keyword>
<feature type="coiled-coil region" evidence="4">
    <location>
        <begin position="276"/>
        <end position="303"/>
    </location>
</feature>
<dbReference type="Gene3D" id="3.30.565.10">
    <property type="entry name" value="Histidine kinase-like ATPase, C-terminal domain"/>
    <property type="match status" value="1"/>
</dbReference>
<keyword evidence="2 7" id="KW-0418">Kinase</keyword>
<proteinExistence type="predicted"/>
<protein>
    <submittedName>
        <fullName evidence="7">GAF domain-containing sensor histidine kinase</fullName>
    </submittedName>
</protein>
<dbReference type="Pfam" id="PF07730">
    <property type="entry name" value="HisKA_3"/>
    <property type="match status" value="1"/>
</dbReference>
<dbReference type="AlphaFoldDB" id="A0A537LNQ7"/>
<sequence length="437" mass="48606">MTPTARGWEPLRLEKRQPASSPEAARAVSSSGRTEAQMAGIRRTMGRGRSIRRGSARNGQARDLAILNAIAEALNSSVDVQQALERTLAMVADLLGLQTGWVWLVDPDTQQFYLAAAQRLPPYLQEPVRMSGRWCLCTDLFRRAKLRPTNIGMLECSRLRSAVEARTPEATLGLRYHASIPLYFQDRRLGIINVTGPSWRRLTRGELRLLSTIAYQVGIAIERARLAQERARLARAEERARLAREIHDTLSQGLTGIALDLEGALRHLRGSPGRARERLERALATARANLEEARRSVLNLRAAPLAGRPLADALGAMGREFTSDTGVRVHVHAEGETALPLRVEGELFRVAQEALANVRKHAHATLVEVTLRTTRREIVLSLRDDGVGFDPRRGAEGRHGILGMRERARVLGGRLRVDSRPGRGTRIDVRVPREREE</sequence>
<organism evidence="7 8">
    <name type="scientific">Candidatus Segetimicrobium genomatis</name>
    <dbReference type="NCBI Taxonomy" id="2569760"/>
    <lineage>
        <taxon>Bacteria</taxon>
        <taxon>Bacillati</taxon>
        <taxon>Candidatus Sysuimicrobiota</taxon>
        <taxon>Candidatus Sysuimicrobiia</taxon>
        <taxon>Candidatus Sysuimicrobiales</taxon>
        <taxon>Candidatus Segetimicrobiaceae</taxon>
        <taxon>Candidatus Segetimicrobium</taxon>
    </lineage>
</organism>
<dbReference type="PANTHER" id="PTHR24421">
    <property type="entry name" value="NITRATE/NITRITE SENSOR PROTEIN NARX-RELATED"/>
    <property type="match status" value="1"/>
</dbReference>
<dbReference type="InterPro" id="IPR011712">
    <property type="entry name" value="Sig_transdc_His_kin_sub3_dim/P"/>
</dbReference>
<dbReference type="SUPFAM" id="SSF55781">
    <property type="entry name" value="GAF domain-like"/>
    <property type="match status" value="1"/>
</dbReference>
<dbReference type="Pfam" id="PF02518">
    <property type="entry name" value="HATPase_c"/>
    <property type="match status" value="1"/>
</dbReference>
<evidence type="ECO:0000256" key="1">
    <source>
        <dbReference type="ARBA" id="ARBA00022679"/>
    </source>
</evidence>
<name>A0A537LNQ7_9BACT</name>
<feature type="compositionally biased region" description="Basic residues" evidence="5">
    <location>
        <begin position="44"/>
        <end position="55"/>
    </location>
</feature>
<evidence type="ECO:0000313" key="8">
    <source>
        <dbReference type="Proteomes" id="UP000320393"/>
    </source>
</evidence>
<dbReference type="GO" id="GO:0016020">
    <property type="term" value="C:membrane"/>
    <property type="evidence" value="ECO:0007669"/>
    <property type="project" value="InterPro"/>
</dbReference>
<dbReference type="InterPro" id="IPR005467">
    <property type="entry name" value="His_kinase_dom"/>
</dbReference>
<dbReference type="InterPro" id="IPR003018">
    <property type="entry name" value="GAF"/>
</dbReference>